<organism evidence="5 6">
    <name type="scientific">Anaeromyces robustus</name>
    <dbReference type="NCBI Taxonomy" id="1754192"/>
    <lineage>
        <taxon>Eukaryota</taxon>
        <taxon>Fungi</taxon>
        <taxon>Fungi incertae sedis</taxon>
        <taxon>Chytridiomycota</taxon>
        <taxon>Chytridiomycota incertae sedis</taxon>
        <taxon>Neocallimastigomycetes</taxon>
        <taxon>Neocallimastigales</taxon>
        <taxon>Neocallimastigaceae</taxon>
        <taxon>Anaeromyces</taxon>
    </lineage>
</organism>
<feature type="compositionally biased region" description="Low complexity" evidence="3">
    <location>
        <begin position="421"/>
        <end position="435"/>
    </location>
</feature>
<keyword evidence="6" id="KW-1185">Reference proteome</keyword>
<evidence type="ECO:0000313" key="6">
    <source>
        <dbReference type="Proteomes" id="UP000193944"/>
    </source>
</evidence>
<dbReference type="Proteomes" id="UP000193944">
    <property type="component" value="Unassembled WGS sequence"/>
</dbReference>
<feature type="region of interest" description="Disordered" evidence="3">
    <location>
        <begin position="25"/>
        <end position="188"/>
    </location>
</feature>
<feature type="compositionally biased region" description="Low complexity" evidence="3">
    <location>
        <begin position="458"/>
        <end position="480"/>
    </location>
</feature>
<feature type="compositionally biased region" description="Low complexity" evidence="3">
    <location>
        <begin position="101"/>
        <end position="113"/>
    </location>
</feature>
<feature type="compositionally biased region" description="Basic and acidic residues" evidence="3">
    <location>
        <begin position="84"/>
        <end position="100"/>
    </location>
</feature>
<comment type="caution">
    <text evidence="5">The sequence shown here is derived from an EMBL/GenBank/DDBJ whole genome shotgun (WGS) entry which is preliminary data.</text>
</comment>
<dbReference type="SMART" id="SM00360">
    <property type="entry name" value="RRM"/>
    <property type="match status" value="1"/>
</dbReference>
<dbReference type="SUPFAM" id="SSF54928">
    <property type="entry name" value="RNA-binding domain, RBD"/>
    <property type="match status" value="1"/>
</dbReference>
<dbReference type="InterPro" id="IPR000504">
    <property type="entry name" value="RRM_dom"/>
</dbReference>
<name>A0A1Y1WWF6_9FUNG</name>
<accession>A0A1Y1WWF6</accession>
<dbReference type="EMBL" id="MCFG01000231">
    <property type="protein sequence ID" value="ORX77891.1"/>
    <property type="molecule type" value="Genomic_DNA"/>
</dbReference>
<dbReference type="GO" id="GO:0003723">
    <property type="term" value="F:RNA binding"/>
    <property type="evidence" value="ECO:0007669"/>
    <property type="project" value="UniProtKB-UniRule"/>
</dbReference>
<feature type="compositionally biased region" description="Basic and acidic residues" evidence="3">
    <location>
        <begin position="301"/>
        <end position="313"/>
    </location>
</feature>
<feature type="compositionally biased region" description="Polar residues" evidence="3">
    <location>
        <begin position="38"/>
        <end position="55"/>
    </location>
</feature>
<feature type="compositionally biased region" description="Basic and acidic residues" evidence="3">
    <location>
        <begin position="58"/>
        <end position="68"/>
    </location>
</feature>
<gene>
    <name evidence="5" type="ORF">BCR32DRAFT_295355</name>
</gene>
<dbReference type="PANTHER" id="PTHR23236">
    <property type="entry name" value="EUKARYOTIC TRANSLATION INITIATION FACTOR 4B/4H"/>
    <property type="match status" value="1"/>
</dbReference>
<dbReference type="OrthoDB" id="48651at2759"/>
<dbReference type="STRING" id="1754192.A0A1Y1WWF6"/>
<evidence type="ECO:0000313" key="5">
    <source>
        <dbReference type="EMBL" id="ORX77891.1"/>
    </source>
</evidence>
<reference evidence="5 6" key="1">
    <citation type="submission" date="2016-08" db="EMBL/GenBank/DDBJ databases">
        <title>A Parts List for Fungal Cellulosomes Revealed by Comparative Genomics.</title>
        <authorList>
            <consortium name="DOE Joint Genome Institute"/>
            <person name="Haitjema C.H."/>
            <person name="Gilmore S.P."/>
            <person name="Henske J.K."/>
            <person name="Solomon K.V."/>
            <person name="De Groot R."/>
            <person name="Kuo A."/>
            <person name="Mondo S.J."/>
            <person name="Salamov A.A."/>
            <person name="Labutti K."/>
            <person name="Zhao Z."/>
            <person name="Chiniquy J."/>
            <person name="Barry K."/>
            <person name="Brewer H.M."/>
            <person name="Purvine S.O."/>
            <person name="Wright A.T."/>
            <person name="Boxma B."/>
            <person name="Van Alen T."/>
            <person name="Hackstein J.H."/>
            <person name="Baker S.E."/>
            <person name="Grigoriev I.V."/>
            <person name="O'Malley M.A."/>
        </authorList>
    </citation>
    <scope>NUCLEOTIDE SEQUENCE [LARGE SCALE GENOMIC DNA]</scope>
    <source>
        <strain evidence="5 6">S4</strain>
    </source>
</reference>
<reference evidence="5 6" key="2">
    <citation type="submission" date="2016-08" db="EMBL/GenBank/DDBJ databases">
        <title>Pervasive Adenine N6-methylation of Active Genes in Fungi.</title>
        <authorList>
            <consortium name="DOE Joint Genome Institute"/>
            <person name="Mondo S.J."/>
            <person name="Dannebaum R.O."/>
            <person name="Kuo R.C."/>
            <person name="Labutti K."/>
            <person name="Haridas S."/>
            <person name="Kuo A."/>
            <person name="Salamov A."/>
            <person name="Ahrendt S.R."/>
            <person name="Lipzen A."/>
            <person name="Sullivan W."/>
            <person name="Andreopoulos W.B."/>
            <person name="Clum A."/>
            <person name="Lindquist E."/>
            <person name="Daum C."/>
            <person name="Ramamoorthy G.K."/>
            <person name="Gryganskyi A."/>
            <person name="Culley D."/>
            <person name="Magnuson J.K."/>
            <person name="James T.Y."/>
            <person name="O'Malley M.A."/>
            <person name="Stajich J.E."/>
            <person name="Spatafora J.W."/>
            <person name="Visel A."/>
            <person name="Grigoriev I.V."/>
        </authorList>
    </citation>
    <scope>NUCLEOTIDE SEQUENCE [LARGE SCALE GENOMIC DNA]</scope>
    <source>
        <strain evidence="5 6">S4</strain>
    </source>
</reference>
<dbReference type="PANTHER" id="PTHR23236:SF11">
    <property type="entry name" value="EUKARYOTIC TRANSLATION INITIATION FACTOR 4H"/>
    <property type="match status" value="1"/>
</dbReference>
<proteinExistence type="predicted"/>
<feature type="region of interest" description="Disordered" evidence="3">
    <location>
        <begin position="259"/>
        <end position="510"/>
    </location>
</feature>
<keyword evidence="1 2" id="KW-0694">RNA-binding</keyword>
<feature type="domain" description="RRM" evidence="4">
    <location>
        <begin position="187"/>
        <end position="262"/>
    </location>
</feature>
<evidence type="ECO:0000256" key="1">
    <source>
        <dbReference type="ARBA" id="ARBA00022884"/>
    </source>
</evidence>
<dbReference type="Pfam" id="PF00076">
    <property type="entry name" value="RRM_1"/>
    <property type="match status" value="1"/>
</dbReference>
<feature type="compositionally biased region" description="Basic and acidic residues" evidence="3">
    <location>
        <begin position="357"/>
        <end position="402"/>
    </location>
</feature>
<feature type="compositionally biased region" description="Basic and acidic residues" evidence="3">
    <location>
        <begin position="259"/>
        <end position="270"/>
    </location>
</feature>
<feature type="compositionally biased region" description="Low complexity" evidence="3">
    <location>
        <begin position="69"/>
        <end position="83"/>
    </location>
</feature>
<dbReference type="InterPro" id="IPR035979">
    <property type="entry name" value="RBD_domain_sf"/>
</dbReference>
<dbReference type="AlphaFoldDB" id="A0A1Y1WWF6"/>
<evidence type="ECO:0000256" key="2">
    <source>
        <dbReference type="PROSITE-ProRule" id="PRU00176"/>
    </source>
</evidence>
<sequence>MSDGKKKSKKGVTMNLTDFLSVGNSVGNWGDDIELPTGPQTDSRSYGDNVFGSSSRYDNNDRYEKYDKYNNNNSNNDYYGGYERNNERNDRNDRNDRNNDRYGNNNRYGNNDRYQNRNNDRYNGGGRQGGYQNRDMYGQDQRRHYQNDRYGGGNNRYDNRERFDRYDNREREQRQRPTRPIPDSPPYTAYFGNLPEDTTEDSLRSIIAPLKVKSIRLITHEDGRLKGFGYVEFEDRADLESAIREPEVMYRGRQLRIDVADQKEKPEKPSDNSNWRARPDSKNTFSVFGNRNNNNNNNQYRQDRQETNWRVRNNDNQSQARKPFGNHRTDEPLASPTPAPAPVTPVKKKINPFGEAKPVDTAEVERKVEEKMIKADEEILKKDKENEEKKEGEAGEEPKVVKESPAPAPAPAPKERPMSQQNPRSSYYNNRNNRQPAEENSWRRSTNSAPAFKSTGVFQRNNNRNNNQRRFQQPRNNFNQMRKEEDNRNDVEIKNSFQVLQDKYSSELKN</sequence>
<evidence type="ECO:0000256" key="3">
    <source>
        <dbReference type="SAM" id="MobiDB-lite"/>
    </source>
</evidence>
<dbReference type="InterPro" id="IPR012677">
    <property type="entry name" value="Nucleotide-bd_a/b_plait_sf"/>
</dbReference>
<dbReference type="Gene3D" id="3.30.70.330">
    <property type="match status" value="1"/>
</dbReference>
<feature type="compositionally biased region" description="Basic and acidic residues" evidence="3">
    <location>
        <begin position="481"/>
        <end position="493"/>
    </location>
</feature>
<evidence type="ECO:0000259" key="4">
    <source>
        <dbReference type="PROSITE" id="PS50102"/>
    </source>
</evidence>
<protein>
    <submittedName>
        <fullName evidence="5">RNA-binding domain-containing protein</fullName>
    </submittedName>
</protein>
<feature type="compositionally biased region" description="Basic and acidic residues" evidence="3">
    <location>
        <begin position="157"/>
        <end position="175"/>
    </location>
</feature>
<dbReference type="PROSITE" id="PS50102">
    <property type="entry name" value="RRM"/>
    <property type="match status" value="1"/>
</dbReference>